<sequence length="79" mass="8964">MKAIAEFIHKHVRGTLVALELVMPYPENSRATVEQVARENETGFLPPLKTRIDNIKAYDVIFVGFPTWGLQSQIININL</sequence>
<evidence type="ECO:0008006" key="3">
    <source>
        <dbReference type="Google" id="ProtNLM"/>
    </source>
</evidence>
<dbReference type="SUPFAM" id="SSF52218">
    <property type="entry name" value="Flavoproteins"/>
    <property type="match status" value="1"/>
</dbReference>
<proteinExistence type="predicted"/>
<name>A0ABP8K8Z5_9BACT</name>
<dbReference type="InterPro" id="IPR029039">
    <property type="entry name" value="Flavoprotein-like_sf"/>
</dbReference>
<evidence type="ECO:0000313" key="1">
    <source>
        <dbReference type="EMBL" id="GAA4402557.1"/>
    </source>
</evidence>
<dbReference type="PANTHER" id="PTHR39201:SF1">
    <property type="entry name" value="FLAVODOXIN-LIKE DOMAIN-CONTAINING PROTEIN"/>
    <property type="match status" value="1"/>
</dbReference>
<dbReference type="EMBL" id="BAABHB010000003">
    <property type="protein sequence ID" value="GAA4402557.1"/>
    <property type="molecule type" value="Genomic_DNA"/>
</dbReference>
<dbReference type="PANTHER" id="PTHR39201">
    <property type="entry name" value="EXPORTED PROTEIN-RELATED"/>
    <property type="match status" value="1"/>
</dbReference>
<dbReference type="Gene3D" id="3.40.50.360">
    <property type="match status" value="1"/>
</dbReference>
<dbReference type="Proteomes" id="UP001500936">
    <property type="component" value="Unassembled WGS sequence"/>
</dbReference>
<keyword evidence="2" id="KW-1185">Reference proteome</keyword>
<reference evidence="2" key="1">
    <citation type="journal article" date="2019" name="Int. J. Syst. Evol. Microbiol.">
        <title>The Global Catalogue of Microorganisms (GCM) 10K type strain sequencing project: providing services to taxonomists for standard genome sequencing and annotation.</title>
        <authorList>
            <consortium name="The Broad Institute Genomics Platform"/>
            <consortium name="The Broad Institute Genome Sequencing Center for Infectious Disease"/>
            <person name="Wu L."/>
            <person name="Ma J."/>
        </authorList>
    </citation>
    <scope>NUCLEOTIDE SEQUENCE [LARGE SCALE GENOMIC DNA]</scope>
    <source>
        <strain evidence="2">JCM 17925</strain>
    </source>
</reference>
<evidence type="ECO:0000313" key="2">
    <source>
        <dbReference type="Proteomes" id="UP001500936"/>
    </source>
</evidence>
<comment type="caution">
    <text evidence="1">The sequence shown here is derived from an EMBL/GenBank/DDBJ whole genome shotgun (WGS) entry which is preliminary data.</text>
</comment>
<protein>
    <recommendedName>
        <fullName evidence="3">Flavodoxin</fullName>
    </recommendedName>
</protein>
<gene>
    <name evidence="1" type="ORF">GCM10023187_17760</name>
</gene>
<accession>A0ABP8K8Z5</accession>
<organism evidence="1 2">
    <name type="scientific">Nibrella viscosa</name>
    <dbReference type="NCBI Taxonomy" id="1084524"/>
    <lineage>
        <taxon>Bacteria</taxon>
        <taxon>Pseudomonadati</taxon>
        <taxon>Bacteroidota</taxon>
        <taxon>Cytophagia</taxon>
        <taxon>Cytophagales</taxon>
        <taxon>Spirosomataceae</taxon>
        <taxon>Nibrella</taxon>
    </lineage>
</organism>